<feature type="binding site" evidence="9">
    <location>
        <position position="79"/>
    </location>
    <ligand>
        <name>FMN</name>
        <dbReference type="ChEBI" id="CHEBI:58210"/>
    </ligand>
</feature>
<keyword evidence="9" id="KW-0547">Nucleotide-binding</keyword>
<dbReference type="InterPro" id="IPR013785">
    <property type="entry name" value="Aldolase_TIM"/>
</dbReference>
<keyword evidence="4 7" id="KW-0819">tRNA processing</keyword>
<organism evidence="12 14">
    <name type="scientific">Legionella gratiana</name>
    <dbReference type="NCBI Taxonomy" id="45066"/>
    <lineage>
        <taxon>Bacteria</taxon>
        <taxon>Pseudomonadati</taxon>
        <taxon>Pseudomonadota</taxon>
        <taxon>Gammaproteobacteria</taxon>
        <taxon>Legionellales</taxon>
        <taxon>Legionellaceae</taxon>
        <taxon>Legionella</taxon>
    </lineage>
</organism>
<dbReference type="GO" id="GO:0003723">
    <property type="term" value="F:RNA binding"/>
    <property type="evidence" value="ECO:0007669"/>
    <property type="project" value="TreeGrafter"/>
</dbReference>
<evidence type="ECO:0000256" key="8">
    <source>
        <dbReference type="PIRSR" id="PIRSR006621-1"/>
    </source>
</evidence>
<dbReference type="InterPro" id="IPR035587">
    <property type="entry name" value="DUS-like_FMN-bd"/>
</dbReference>
<dbReference type="Gene3D" id="3.20.20.70">
    <property type="entry name" value="Aldolase class I"/>
    <property type="match status" value="1"/>
</dbReference>
<dbReference type="Pfam" id="PF01207">
    <property type="entry name" value="Dus"/>
    <property type="match status" value="1"/>
</dbReference>
<dbReference type="EMBL" id="LNYE01000020">
    <property type="protein sequence ID" value="KTD11639.1"/>
    <property type="molecule type" value="Genomic_DNA"/>
</dbReference>
<feature type="binding site" evidence="9">
    <location>
        <position position="148"/>
    </location>
    <ligand>
        <name>FMN</name>
        <dbReference type="ChEBI" id="CHEBI:58210"/>
    </ligand>
</feature>
<evidence type="ECO:0000256" key="1">
    <source>
        <dbReference type="ARBA" id="ARBA00001917"/>
    </source>
</evidence>
<keyword evidence="5" id="KW-0521">NADP</keyword>
<comment type="function">
    <text evidence="7">Catalyzes the synthesis of 5,6-dihydrouridine (D), a modified base found in the D-loop of most tRNAs, via the reduction of the C5-C6 double bond in target uridines.</text>
</comment>
<evidence type="ECO:0000313" key="14">
    <source>
        <dbReference type="Proteomes" id="UP000254476"/>
    </source>
</evidence>
<dbReference type="EMBL" id="UGOB01000001">
    <property type="protein sequence ID" value="STX41020.1"/>
    <property type="molecule type" value="Genomic_DNA"/>
</dbReference>
<dbReference type="AlphaFoldDB" id="A0A378J8Y5"/>
<dbReference type="PIRSF" id="PIRSF006621">
    <property type="entry name" value="Dus"/>
    <property type="match status" value="1"/>
</dbReference>
<dbReference type="RefSeq" id="WP_058498266.1">
    <property type="nucleotide sequence ID" value="NZ_CAAAHW010000006.1"/>
</dbReference>
<dbReference type="Proteomes" id="UP000054691">
    <property type="component" value="Unassembled WGS sequence"/>
</dbReference>
<feature type="binding site" evidence="9">
    <location>
        <begin position="230"/>
        <end position="231"/>
    </location>
    <ligand>
        <name>FMN</name>
        <dbReference type="ChEBI" id="CHEBI:58210"/>
    </ligand>
</feature>
<evidence type="ECO:0000256" key="6">
    <source>
        <dbReference type="ARBA" id="ARBA00023002"/>
    </source>
</evidence>
<evidence type="ECO:0000256" key="9">
    <source>
        <dbReference type="PIRSR" id="PIRSR006621-2"/>
    </source>
</evidence>
<reference evidence="11 13" key="1">
    <citation type="submission" date="2015-11" db="EMBL/GenBank/DDBJ databases">
        <title>Genomic analysis of 38 Legionella species identifies large and diverse effector repertoires.</title>
        <authorList>
            <person name="Burstein D."/>
            <person name="Amaro F."/>
            <person name="Zusman T."/>
            <person name="Lifshitz Z."/>
            <person name="Cohen O."/>
            <person name="Gilbert J.A."/>
            <person name="Pupko T."/>
            <person name="Shuman H.A."/>
            <person name="Segal G."/>
        </authorList>
    </citation>
    <scope>NUCLEOTIDE SEQUENCE [LARGE SCALE GENOMIC DNA]</scope>
    <source>
        <strain evidence="11 13">Lyon 8420412</strain>
    </source>
</reference>
<evidence type="ECO:0000313" key="11">
    <source>
        <dbReference type="EMBL" id="KTD11639.1"/>
    </source>
</evidence>
<dbReference type="OrthoDB" id="9764501at2"/>
<dbReference type="CDD" id="cd02801">
    <property type="entry name" value="DUS_like_FMN"/>
    <property type="match status" value="1"/>
</dbReference>
<feature type="domain" description="DUS-like FMN-binding" evidence="10">
    <location>
        <begin position="23"/>
        <end position="276"/>
    </location>
</feature>
<evidence type="ECO:0000313" key="12">
    <source>
        <dbReference type="EMBL" id="STX41020.1"/>
    </source>
</evidence>
<accession>A0A378J8Y5</accession>
<feature type="binding site" evidence="9">
    <location>
        <position position="175"/>
    </location>
    <ligand>
        <name>FMN</name>
        <dbReference type="ChEBI" id="CHEBI:58210"/>
    </ligand>
</feature>
<name>A0A378J8Y5_9GAMM</name>
<keyword evidence="6 7" id="KW-0560">Oxidoreductase</keyword>
<dbReference type="GO" id="GO:0050660">
    <property type="term" value="F:flavin adenine dinucleotide binding"/>
    <property type="evidence" value="ECO:0007669"/>
    <property type="project" value="InterPro"/>
</dbReference>
<proteinExistence type="inferred from homology"/>
<evidence type="ECO:0000256" key="2">
    <source>
        <dbReference type="ARBA" id="ARBA00022630"/>
    </source>
</evidence>
<comment type="cofactor">
    <cofactor evidence="1 7 9">
        <name>FMN</name>
        <dbReference type="ChEBI" id="CHEBI:58210"/>
    </cofactor>
</comment>
<gene>
    <name evidence="12" type="primary">dus</name>
    <name evidence="11" type="ORF">Lgra_1097</name>
    <name evidence="12" type="ORF">NCTC12388_00135</name>
</gene>
<evidence type="ECO:0000259" key="10">
    <source>
        <dbReference type="Pfam" id="PF01207"/>
    </source>
</evidence>
<dbReference type="InterPro" id="IPR018517">
    <property type="entry name" value="tRNA_hU_synthase_CS"/>
</dbReference>
<evidence type="ECO:0000256" key="7">
    <source>
        <dbReference type="PIRNR" id="PIRNR006621"/>
    </source>
</evidence>
<dbReference type="SUPFAM" id="SSF51395">
    <property type="entry name" value="FMN-linked oxidoreductases"/>
    <property type="match status" value="1"/>
</dbReference>
<evidence type="ECO:0000256" key="4">
    <source>
        <dbReference type="ARBA" id="ARBA00022694"/>
    </source>
</evidence>
<dbReference type="STRING" id="45066.Lgra_1097"/>
<protein>
    <recommendedName>
        <fullName evidence="7">tRNA-dihydrouridine synthase</fullName>
        <ecNumber evidence="7">1.3.1.-</ecNumber>
    </recommendedName>
</protein>
<evidence type="ECO:0000256" key="3">
    <source>
        <dbReference type="ARBA" id="ARBA00022643"/>
    </source>
</evidence>
<keyword evidence="13" id="KW-1185">Reference proteome</keyword>
<dbReference type="PANTHER" id="PTHR45846:SF1">
    <property type="entry name" value="TRNA-DIHYDROURIDINE(47) SYNTHASE [NAD(P)(+)]-LIKE"/>
    <property type="match status" value="1"/>
</dbReference>
<dbReference type="GO" id="GO:0017150">
    <property type="term" value="F:tRNA dihydrouridine synthase activity"/>
    <property type="evidence" value="ECO:0007669"/>
    <property type="project" value="InterPro"/>
</dbReference>
<comment type="similarity">
    <text evidence="7">Belongs to the dus family.</text>
</comment>
<evidence type="ECO:0000256" key="5">
    <source>
        <dbReference type="ARBA" id="ARBA00022857"/>
    </source>
</evidence>
<dbReference type="PROSITE" id="PS01136">
    <property type="entry name" value="UPF0034"/>
    <property type="match status" value="1"/>
</dbReference>
<dbReference type="Proteomes" id="UP000254476">
    <property type="component" value="Unassembled WGS sequence"/>
</dbReference>
<keyword evidence="2 7" id="KW-0285">Flavoprotein</keyword>
<feature type="active site" description="Proton donor" evidence="8">
    <location>
        <position position="109"/>
    </location>
</feature>
<dbReference type="PANTHER" id="PTHR45846">
    <property type="entry name" value="TRNA-DIHYDROURIDINE(47) SYNTHASE [NAD(P)(+)]-LIKE"/>
    <property type="match status" value="1"/>
</dbReference>
<reference evidence="12 14" key="2">
    <citation type="submission" date="2018-06" db="EMBL/GenBank/DDBJ databases">
        <authorList>
            <consortium name="Pathogen Informatics"/>
            <person name="Doyle S."/>
        </authorList>
    </citation>
    <scope>NUCLEOTIDE SEQUENCE [LARGE SCALE GENOMIC DNA]</scope>
    <source>
        <strain evidence="12 14">NCTC12388</strain>
    </source>
</reference>
<dbReference type="InterPro" id="IPR001269">
    <property type="entry name" value="DUS_fam"/>
</dbReference>
<keyword evidence="3 7" id="KW-0288">FMN</keyword>
<dbReference type="EC" id="1.3.1.-" evidence="7"/>
<sequence length="317" mass="35660">MHAFINTSLKIGSLTLPHRLIQGPLAGYSCAPFRTLFYNYRSPAYCVTEMSSARDILYKHSMNSRYIYRAPEEQILAYQITGTEPNILAQAAQKLQFYGADVIDINCGCPKPKIRKRGAGSALLETPEHLVKIVKEVRAAITIPLTLKIRIQGNEKDFILAKKIEEAGADALIVHGRRWIDDYEVASDLQQIAQIKQHLAIPVIANGDIHDIASLQRAVAFSGCDAYMISRAGSGKPWLYQELLEQQSVAVSFSEKSAFFIKHLQGLAALEDEYKAILQSKSLVRYYFGKVFDASLLNRFYQLDSIEKIKHFFALLQ</sequence>
<evidence type="ECO:0000313" key="13">
    <source>
        <dbReference type="Proteomes" id="UP000054691"/>
    </source>
</evidence>